<accession>A0A1Z1W4J0</accession>
<dbReference type="EMBL" id="CP021748">
    <property type="protein sequence ID" value="ARX81341.1"/>
    <property type="molecule type" value="Genomic_DNA"/>
</dbReference>
<feature type="compositionally biased region" description="Polar residues" evidence="1">
    <location>
        <begin position="1"/>
        <end position="30"/>
    </location>
</feature>
<organism evidence="2 3">
    <name type="scientific">Streptomyces alboflavus</name>
    <dbReference type="NCBI Taxonomy" id="67267"/>
    <lineage>
        <taxon>Bacteria</taxon>
        <taxon>Bacillati</taxon>
        <taxon>Actinomycetota</taxon>
        <taxon>Actinomycetes</taxon>
        <taxon>Kitasatosporales</taxon>
        <taxon>Streptomycetaceae</taxon>
        <taxon>Streptomyces</taxon>
    </lineage>
</organism>
<dbReference type="KEGG" id="salf:SMD44_00739"/>
<gene>
    <name evidence="2" type="ORF">SMD44_00739</name>
</gene>
<sequence>MDSAQSGPSLNRCTKRASGNTLRSSGTRSSEYPDRSTATVRPKRAPNRSNSAS</sequence>
<dbReference type="Proteomes" id="UP000195880">
    <property type="component" value="Chromosome"/>
</dbReference>
<evidence type="ECO:0000313" key="2">
    <source>
        <dbReference type="EMBL" id="ARX81341.1"/>
    </source>
</evidence>
<name>A0A1Z1W4J0_9ACTN</name>
<reference evidence="2 3" key="1">
    <citation type="submission" date="2017-05" db="EMBL/GenBank/DDBJ databases">
        <title>Streptomyces alboflavus Genome sequencing and assembly.</title>
        <authorList>
            <person name="Wang Y."/>
            <person name="Du B."/>
            <person name="Ding Y."/>
            <person name="Liu H."/>
            <person name="Hou Q."/>
            <person name="Liu K."/>
            <person name="Wang C."/>
            <person name="Yao L."/>
        </authorList>
    </citation>
    <scope>NUCLEOTIDE SEQUENCE [LARGE SCALE GENOMIC DNA]</scope>
    <source>
        <strain evidence="2 3">MDJK44</strain>
    </source>
</reference>
<keyword evidence="3" id="KW-1185">Reference proteome</keyword>
<protein>
    <submittedName>
        <fullName evidence="2">Uncharacterized protein</fullName>
    </submittedName>
</protein>
<feature type="region of interest" description="Disordered" evidence="1">
    <location>
        <begin position="1"/>
        <end position="53"/>
    </location>
</feature>
<proteinExistence type="predicted"/>
<evidence type="ECO:0000256" key="1">
    <source>
        <dbReference type="SAM" id="MobiDB-lite"/>
    </source>
</evidence>
<evidence type="ECO:0000313" key="3">
    <source>
        <dbReference type="Proteomes" id="UP000195880"/>
    </source>
</evidence>
<dbReference type="AlphaFoldDB" id="A0A1Z1W4J0"/>